<accession>A0A9P0J336</accession>
<proteinExistence type="predicted"/>
<evidence type="ECO:0000313" key="2">
    <source>
        <dbReference type="EMBL" id="CAH1722709.1"/>
    </source>
</evidence>
<evidence type="ECO:0000256" key="1">
    <source>
        <dbReference type="SAM" id="MobiDB-lite"/>
    </source>
</evidence>
<dbReference type="Proteomes" id="UP001154329">
    <property type="component" value="Chromosome 2"/>
</dbReference>
<organism evidence="2 3">
    <name type="scientific">Aphis gossypii</name>
    <name type="common">Cotton aphid</name>
    <dbReference type="NCBI Taxonomy" id="80765"/>
    <lineage>
        <taxon>Eukaryota</taxon>
        <taxon>Metazoa</taxon>
        <taxon>Ecdysozoa</taxon>
        <taxon>Arthropoda</taxon>
        <taxon>Hexapoda</taxon>
        <taxon>Insecta</taxon>
        <taxon>Pterygota</taxon>
        <taxon>Neoptera</taxon>
        <taxon>Paraneoptera</taxon>
        <taxon>Hemiptera</taxon>
        <taxon>Sternorrhyncha</taxon>
        <taxon>Aphidomorpha</taxon>
        <taxon>Aphidoidea</taxon>
        <taxon>Aphididae</taxon>
        <taxon>Aphidini</taxon>
        <taxon>Aphis</taxon>
        <taxon>Aphis</taxon>
    </lineage>
</organism>
<gene>
    <name evidence="2" type="ORF">APHIGO_LOCUS4891</name>
</gene>
<evidence type="ECO:0000313" key="3">
    <source>
        <dbReference type="Proteomes" id="UP001154329"/>
    </source>
</evidence>
<reference evidence="2" key="2">
    <citation type="submission" date="2022-10" db="EMBL/GenBank/DDBJ databases">
        <authorList>
            <consortium name="ENA_rothamsted_submissions"/>
            <consortium name="culmorum"/>
            <person name="King R."/>
        </authorList>
    </citation>
    <scope>NUCLEOTIDE SEQUENCE</scope>
</reference>
<protein>
    <submittedName>
        <fullName evidence="2">Uncharacterized protein</fullName>
    </submittedName>
</protein>
<dbReference type="PANTHER" id="PTHR10773">
    <property type="entry name" value="DNA-DIRECTED RNA POLYMERASES I, II, AND III SUBUNIT RPABC2"/>
    <property type="match status" value="1"/>
</dbReference>
<keyword evidence="3" id="KW-1185">Reference proteome</keyword>
<feature type="region of interest" description="Disordered" evidence="1">
    <location>
        <begin position="97"/>
        <end position="126"/>
    </location>
</feature>
<sequence>MSRSKRIVALALPKTASEDDATYKRMKLCTKGRDIVPKNKSNNYDLKEINTDVFTSDDLPLQGPYQNIILCSSENKNNNVNQASKGNHYNLRTMLPKKSVPFTSPNNVNHHQEANLNSNSSSSFDYVDSEDSYKPFKEDNNYSIKSLESPNDSIIGTLLRDNHSNNTMKNVCENINKQDTDCRRRLLYNDLPDSTCSTSNQPMSNETEEASSIQLIPSCSNVISQDNVLLHDNENIIIHCNTTNKNIEVITNNKQRYIGGKRKCMNNLKQLGEEYEDRKGKIKTMKVFKPFTTTCCKKSCSTILCSEEIQQLIFKEFYKLGNLSAQDQILMDAIQIEDKKRTTTFNRKSLPQTTHDRLITVKYHLQVNGKILVVCKKMFQNIYGIGRGKIDVMIQKKKASITGISPKSGTGTHKSHNFLQEERANILLHIKSFPAYESHYSRKNTSLLYLSPNLNIQKMYDLYKEQCASNGKDCPSNWLYRDVFGETGLKFKLPYVDTCKTCDEFNIKSKYLNGEELELLTERNNIHKNMFDSAYKSKQEDKALLNTIPALKIIVFDLQQCLPTPDLKTNVVFYKRQLWTYNETIRDIGSKESYCYMWHEGLAGRGSNEIGSILYKHIMEKIPNSINHLITYSDTCAGQNRNINVAIMFMLAIQNHPTLQIIDQKFLVPGHTHLECDSDHSRIEKAKKLSDCEISIPIDWYNFVRNVRGKIPLKVVEMEMEHFKNFSALLSGTLIKRNIDENKDKINWLKISWLRYDKSFGVIQFKNSLDTEAPFRKLDIRKITGKTRSGKEPTNVSQVTLPQAYNKPNPIDTEKKKDLLSLLPLIRPIYHPFYHGLKTKTKNTPKNNNDLSDDE</sequence>
<feature type="compositionally biased region" description="Low complexity" evidence="1">
    <location>
        <begin position="115"/>
        <end position="126"/>
    </location>
</feature>
<dbReference type="EMBL" id="OU899035">
    <property type="protein sequence ID" value="CAH1722709.1"/>
    <property type="molecule type" value="Genomic_DNA"/>
</dbReference>
<name>A0A9P0J336_APHGO</name>
<dbReference type="PANTHER" id="PTHR10773:SF19">
    <property type="match status" value="1"/>
</dbReference>
<reference evidence="2" key="1">
    <citation type="submission" date="2022-02" db="EMBL/GenBank/DDBJ databases">
        <authorList>
            <person name="King R."/>
        </authorList>
    </citation>
    <scope>NUCLEOTIDE SEQUENCE</scope>
</reference>
<dbReference type="AlphaFoldDB" id="A0A9P0J336"/>